<sequence length="233" mass="26165">MASPVAMRPLCGRIVTSSSTSMSVRRTGGAAAVAYFSTTSPLCKRKRKVKPPNRDMNPNRGVSSIYRSGVREHISMSGMPLPRPRDFKPQIKVDEGHGLWGFFPKPGELLYTPEEAEKHGRAWSVEELRKKSWEDLHALWWTCCRERNMISTSLAELERSELGFGKREFEVRDDEDAIDVARNDPEINFEGGEGETYIPSAYEDEIEAIESSDEAASQKEVSEAGNAKPEKQI</sequence>
<accession>A0A9P4Z246</accession>
<dbReference type="GO" id="GO:0003735">
    <property type="term" value="F:structural constituent of ribosome"/>
    <property type="evidence" value="ECO:0007669"/>
    <property type="project" value="InterPro"/>
</dbReference>
<dbReference type="Pfam" id="PF06984">
    <property type="entry name" value="MRP-L47"/>
    <property type="match status" value="1"/>
</dbReference>
<dbReference type="Proteomes" id="UP000749293">
    <property type="component" value="Unassembled WGS sequence"/>
</dbReference>
<comment type="subcellular location">
    <subcellularLocation>
        <location evidence="1">Mitochondrion</location>
    </subcellularLocation>
</comment>
<feature type="non-terminal residue" evidence="9">
    <location>
        <position position="1"/>
    </location>
</feature>
<evidence type="ECO:0000256" key="7">
    <source>
        <dbReference type="ARBA" id="ARBA00035399"/>
    </source>
</evidence>
<name>A0A9P4Z246_9HYPO</name>
<feature type="region of interest" description="Disordered" evidence="8">
    <location>
        <begin position="44"/>
        <end position="63"/>
    </location>
</feature>
<dbReference type="PANTHER" id="PTHR21183">
    <property type="entry name" value="RIBOSOMAL PROTEIN L47, MITOCHONDRIAL-RELATED"/>
    <property type="match status" value="1"/>
</dbReference>
<organism evidence="9 10">
    <name type="scientific">Geosmithia morbida</name>
    <dbReference type="NCBI Taxonomy" id="1094350"/>
    <lineage>
        <taxon>Eukaryota</taxon>
        <taxon>Fungi</taxon>
        <taxon>Dikarya</taxon>
        <taxon>Ascomycota</taxon>
        <taxon>Pezizomycotina</taxon>
        <taxon>Sordariomycetes</taxon>
        <taxon>Hypocreomycetidae</taxon>
        <taxon>Hypocreales</taxon>
        <taxon>Bionectriaceae</taxon>
        <taxon>Geosmithia</taxon>
    </lineage>
</organism>
<evidence type="ECO:0000256" key="5">
    <source>
        <dbReference type="ARBA" id="ARBA00023274"/>
    </source>
</evidence>
<evidence type="ECO:0000256" key="1">
    <source>
        <dbReference type="ARBA" id="ARBA00004173"/>
    </source>
</evidence>
<evidence type="ECO:0000256" key="4">
    <source>
        <dbReference type="ARBA" id="ARBA00023128"/>
    </source>
</evidence>
<evidence type="ECO:0000313" key="10">
    <source>
        <dbReference type="Proteomes" id="UP000749293"/>
    </source>
</evidence>
<dbReference type="InterPro" id="IPR038340">
    <property type="entry name" value="MRP-L47_sf"/>
</dbReference>
<feature type="region of interest" description="Disordered" evidence="8">
    <location>
        <begin position="209"/>
        <end position="233"/>
    </location>
</feature>
<feature type="compositionally biased region" description="Basic and acidic residues" evidence="8">
    <location>
        <begin position="216"/>
        <end position="233"/>
    </location>
</feature>
<comment type="caution">
    <text evidence="9">The sequence shown here is derived from an EMBL/GenBank/DDBJ whole genome shotgun (WGS) entry which is preliminary data.</text>
</comment>
<evidence type="ECO:0000313" key="9">
    <source>
        <dbReference type="EMBL" id="KAF4126762.1"/>
    </source>
</evidence>
<dbReference type="GO" id="GO:0005762">
    <property type="term" value="C:mitochondrial large ribosomal subunit"/>
    <property type="evidence" value="ECO:0007669"/>
    <property type="project" value="TreeGrafter"/>
</dbReference>
<evidence type="ECO:0000256" key="2">
    <source>
        <dbReference type="ARBA" id="ARBA00009254"/>
    </source>
</evidence>
<protein>
    <recommendedName>
        <fullName evidence="6">Large ribosomal subunit protein uL29m</fullName>
    </recommendedName>
    <alternativeName>
        <fullName evidence="7">54S ribosomal protein L4, mitochondrial</fullName>
    </alternativeName>
</protein>
<dbReference type="OrthoDB" id="270763at2759"/>
<comment type="similarity">
    <text evidence="2">Belongs to the universal ribosomal protein uL29 family.</text>
</comment>
<dbReference type="Gene3D" id="6.10.330.20">
    <property type="match status" value="1"/>
</dbReference>
<dbReference type="EMBL" id="JAANYQ010000001">
    <property type="protein sequence ID" value="KAF4126762.1"/>
    <property type="molecule type" value="Genomic_DNA"/>
</dbReference>
<keyword evidence="3 9" id="KW-0689">Ribosomal protein</keyword>
<dbReference type="GO" id="GO:0032543">
    <property type="term" value="P:mitochondrial translation"/>
    <property type="evidence" value="ECO:0007669"/>
    <property type="project" value="TreeGrafter"/>
</dbReference>
<gene>
    <name evidence="9" type="ORF">GMORB2_0499</name>
</gene>
<dbReference type="RefSeq" id="XP_035325414.1">
    <property type="nucleotide sequence ID" value="XM_035462484.1"/>
</dbReference>
<dbReference type="InterPro" id="IPR010729">
    <property type="entry name" value="Ribosomal_uL29_mit"/>
</dbReference>
<evidence type="ECO:0000256" key="8">
    <source>
        <dbReference type="SAM" id="MobiDB-lite"/>
    </source>
</evidence>
<proteinExistence type="inferred from homology"/>
<keyword evidence="4" id="KW-0496">Mitochondrion</keyword>
<dbReference type="GeneID" id="55966729"/>
<keyword evidence="10" id="KW-1185">Reference proteome</keyword>
<dbReference type="AlphaFoldDB" id="A0A9P4Z246"/>
<keyword evidence="5" id="KW-0687">Ribonucleoprotein</keyword>
<reference evidence="9" key="1">
    <citation type="submission" date="2020-03" db="EMBL/GenBank/DDBJ databases">
        <title>Site-based positive gene gene selection in Geosmithia morbida across the United States reveals a broad range of putative effectors and factors for local host and environmental adapation.</title>
        <authorList>
            <person name="Onufrak A."/>
            <person name="Murdoch R.W."/>
            <person name="Gazis R."/>
            <person name="Huff M."/>
            <person name="Staton M."/>
            <person name="Klingeman W."/>
            <person name="Hadziabdic D."/>
        </authorList>
    </citation>
    <scope>NUCLEOTIDE SEQUENCE</scope>
    <source>
        <strain evidence="9">1262</strain>
    </source>
</reference>
<evidence type="ECO:0000256" key="3">
    <source>
        <dbReference type="ARBA" id="ARBA00022980"/>
    </source>
</evidence>
<dbReference type="PANTHER" id="PTHR21183:SF18">
    <property type="entry name" value="LARGE RIBOSOMAL SUBUNIT PROTEIN UL29M"/>
    <property type="match status" value="1"/>
</dbReference>
<evidence type="ECO:0000256" key="6">
    <source>
        <dbReference type="ARBA" id="ARBA00035289"/>
    </source>
</evidence>